<evidence type="ECO:0000313" key="1">
    <source>
        <dbReference type="EMBL" id="KKN64627.1"/>
    </source>
</evidence>
<organism evidence="1">
    <name type="scientific">marine sediment metagenome</name>
    <dbReference type="NCBI Taxonomy" id="412755"/>
    <lineage>
        <taxon>unclassified sequences</taxon>
        <taxon>metagenomes</taxon>
        <taxon>ecological metagenomes</taxon>
    </lineage>
</organism>
<comment type="caution">
    <text evidence="1">The sequence shown here is derived from an EMBL/GenBank/DDBJ whole genome shotgun (WGS) entry which is preliminary data.</text>
</comment>
<dbReference type="AlphaFoldDB" id="A0A0F9SQ76"/>
<sequence length="115" mass="12780">MNYFLTADDIKTGRKCLLNGRIVTPIGMRGRKVKLAEDGQWHLHTLLQPLTQDQIREELISTMADLVEGKSISTMKAKGRGVEFVLNDNTRVGLTITAGENLELSVLDSDGKRIL</sequence>
<gene>
    <name evidence="1" type="ORF">LCGC14_0489570</name>
</gene>
<protein>
    <submittedName>
        <fullName evidence="1">Uncharacterized protein</fullName>
    </submittedName>
</protein>
<accession>A0A0F9SQ76</accession>
<reference evidence="1" key="1">
    <citation type="journal article" date="2015" name="Nature">
        <title>Complex archaea that bridge the gap between prokaryotes and eukaryotes.</title>
        <authorList>
            <person name="Spang A."/>
            <person name="Saw J.H."/>
            <person name="Jorgensen S.L."/>
            <person name="Zaremba-Niedzwiedzka K."/>
            <person name="Martijn J."/>
            <person name="Lind A.E."/>
            <person name="van Eijk R."/>
            <person name="Schleper C."/>
            <person name="Guy L."/>
            <person name="Ettema T.J."/>
        </authorList>
    </citation>
    <scope>NUCLEOTIDE SEQUENCE</scope>
</reference>
<proteinExistence type="predicted"/>
<dbReference type="EMBL" id="LAZR01000548">
    <property type="protein sequence ID" value="KKN64627.1"/>
    <property type="molecule type" value="Genomic_DNA"/>
</dbReference>
<name>A0A0F9SQ76_9ZZZZ</name>